<dbReference type="Proteomes" id="UP000035088">
    <property type="component" value="Unassembled WGS sequence"/>
</dbReference>
<dbReference type="EMBL" id="BAEE01000091">
    <property type="protein sequence ID" value="GAB11899.1"/>
    <property type="molecule type" value="Genomic_DNA"/>
</dbReference>
<dbReference type="SMART" id="SM00953">
    <property type="entry name" value="RES"/>
    <property type="match status" value="1"/>
</dbReference>
<accession>G7H7S4</accession>
<evidence type="ECO:0000313" key="3">
    <source>
        <dbReference type="Proteomes" id="UP000035088"/>
    </source>
</evidence>
<evidence type="ECO:0000313" key="2">
    <source>
        <dbReference type="EMBL" id="GAB11899.1"/>
    </source>
</evidence>
<proteinExistence type="predicted"/>
<keyword evidence="3" id="KW-1185">Reference proteome</keyword>
<organism evidence="2 3">
    <name type="scientific">Gordonia araii NBRC 100433</name>
    <dbReference type="NCBI Taxonomy" id="1073574"/>
    <lineage>
        <taxon>Bacteria</taxon>
        <taxon>Bacillati</taxon>
        <taxon>Actinomycetota</taxon>
        <taxon>Actinomycetes</taxon>
        <taxon>Mycobacteriales</taxon>
        <taxon>Gordoniaceae</taxon>
        <taxon>Gordonia</taxon>
    </lineage>
</organism>
<dbReference type="STRING" id="1073574.GOARA_091_00170"/>
<dbReference type="Pfam" id="PF08808">
    <property type="entry name" value="RES"/>
    <property type="match status" value="1"/>
</dbReference>
<dbReference type="InterPro" id="IPR014914">
    <property type="entry name" value="RES_dom"/>
</dbReference>
<feature type="domain" description="RES" evidence="1">
    <location>
        <begin position="58"/>
        <end position="186"/>
    </location>
</feature>
<protein>
    <recommendedName>
        <fullName evidence="1">RES domain-containing protein</fullName>
    </recommendedName>
</protein>
<dbReference type="RefSeq" id="WP_007323973.1">
    <property type="nucleotide sequence ID" value="NZ_BAEE01000091.1"/>
</dbReference>
<gene>
    <name evidence="2" type="ORF">GOARA_091_00170</name>
</gene>
<evidence type="ECO:0000259" key="1">
    <source>
        <dbReference type="SMART" id="SM00953"/>
    </source>
</evidence>
<dbReference type="OrthoDB" id="3256236at2"/>
<sequence>MVDGLAGPPTVEKLKELGVRREEIIGLPSEIVWRVHASAGEHVLPWNFPRTWGPVLRFDHHPRPLGIHDEYGIWYGAAEPRGALAEVFQETRLIDRFHGTPYLTAARFTRKVRLLDVGGIGRGAWLTRAGSQYALDSAPHRIAQEWARAIHTAYGDIDGIAYRGRFAGGPCVALFERGGDALPDRPELSLPLSHPGLHAGIATAAIELGYTVL</sequence>
<dbReference type="AlphaFoldDB" id="G7H7S4"/>
<comment type="caution">
    <text evidence="2">The sequence shown here is derived from an EMBL/GenBank/DDBJ whole genome shotgun (WGS) entry which is preliminary data.</text>
</comment>
<reference evidence="2 3" key="1">
    <citation type="submission" date="2011-11" db="EMBL/GenBank/DDBJ databases">
        <title>Whole genome shotgun sequence of Gordonia araii NBRC 100433.</title>
        <authorList>
            <person name="Yoshida Y."/>
            <person name="Hosoyama A."/>
            <person name="Tsuchikane K."/>
            <person name="Katsumata H."/>
            <person name="Yamazaki S."/>
            <person name="Fujita N."/>
        </authorList>
    </citation>
    <scope>NUCLEOTIDE SEQUENCE [LARGE SCALE GENOMIC DNA]</scope>
    <source>
        <strain evidence="2 3">NBRC 100433</strain>
    </source>
</reference>
<name>G7H7S4_9ACTN</name>